<comment type="caution">
    <text evidence="4">The sequence shown here is derived from an EMBL/GenBank/DDBJ whole genome shotgun (WGS) entry which is preliminary data.</text>
</comment>
<dbReference type="Gene3D" id="3.40.630.30">
    <property type="match status" value="1"/>
</dbReference>
<dbReference type="Proteomes" id="UP001243195">
    <property type="component" value="Unassembled WGS sequence"/>
</dbReference>
<dbReference type="Pfam" id="PF00583">
    <property type="entry name" value="Acetyltransf_1"/>
    <property type="match status" value="1"/>
</dbReference>
<keyword evidence="1" id="KW-0808">Transferase</keyword>
<dbReference type="AlphaFoldDB" id="A0AAW8JNF8"/>
<dbReference type="InterPro" id="IPR016181">
    <property type="entry name" value="Acyl_CoA_acyltransferase"/>
</dbReference>
<gene>
    <name evidence="4" type="ORF">RFH51_15235</name>
</gene>
<evidence type="ECO:0000313" key="5">
    <source>
        <dbReference type="Proteomes" id="UP001243195"/>
    </source>
</evidence>
<keyword evidence="2" id="KW-0012">Acyltransferase</keyword>
<evidence type="ECO:0000256" key="2">
    <source>
        <dbReference type="ARBA" id="ARBA00023315"/>
    </source>
</evidence>
<name>A0AAW8JNF8_9GAMM</name>
<sequence>MKTNNSIRTTKISDIADLIAIERSAAQAFLATDYAWIASSPVLTFEEHQALIENDYAFVIANSEDRAIAFIYAQKMANDLYIIELDVVSNMQKQGLGRLLLNHMIDIAKKQAFDAVTLTTFVDVTWNHDFYQKLGFEKLDRISMPDYLEKILEQEQASGFPREKRCAMLLNIS</sequence>
<reference evidence="4" key="1">
    <citation type="submission" date="2023-08" db="EMBL/GenBank/DDBJ databases">
        <title>Emergence of clinically-relevant ST2 carbapenem-resistant Acinetobacter baumannii strains in hospital sewages in Zhejiang, East of China.</title>
        <authorList>
            <person name="Kaichao C."/>
            <person name="Zhang R."/>
        </authorList>
    </citation>
    <scope>NUCLEOTIDE SEQUENCE</scope>
    <source>
        <strain evidence="4">M-SY-60</strain>
    </source>
</reference>
<dbReference type="GO" id="GO:0016747">
    <property type="term" value="F:acyltransferase activity, transferring groups other than amino-acyl groups"/>
    <property type="evidence" value="ECO:0007669"/>
    <property type="project" value="InterPro"/>
</dbReference>
<dbReference type="PANTHER" id="PTHR43800:SF1">
    <property type="entry name" value="PEPTIDYL-LYSINE N-ACETYLTRANSFERASE YJAB"/>
    <property type="match status" value="1"/>
</dbReference>
<protein>
    <submittedName>
        <fullName evidence="4">GNAT family N-acetyltransferase</fullName>
    </submittedName>
</protein>
<dbReference type="PROSITE" id="PS51186">
    <property type="entry name" value="GNAT"/>
    <property type="match status" value="1"/>
</dbReference>
<dbReference type="InterPro" id="IPR000182">
    <property type="entry name" value="GNAT_dom"/>
</dbReference>
<accession>A0AAW8JNF8</accession>
<dbReference type="CDD" id="cd04301">
    <property type="entry name" value="NAT_SF"/>
    <property type="match status" value="1"/>
</dbReference>
<proteinExistence type="predicted"/>
<dbReference type="SUPFAM" id="SSF55729">
    <property type="entry name" value="Acyl-CoA N-acyltransferases (Nat)"/>
    <property type="match status" value="1"/>
</dbReference>
<dbReference type="PANTHER" id="PTHR43800">
    <property type="entry name" value="PEPTIDYL-LYSINE N-ACETYLTRANSFERASE YJAB"/>
    <property type="match status" value="1"/>
</dbReference>
<dbReference type="RefSeq" id="WP_308957024.1">
    <property type="nucleotide sequence ID" value="NZ_JAVICY010000028.1"/>
</dbReference>
<evidence type="ECO:0000256" key="1">
    <source>
        <dbReference type="ARBA" id="ARBA00022679"/>
    </source>
</evidence>
<organism evidence="4 5">
    <name type="scientific">Acinetobacter gerneri</name>
    <dbReference type="NCBI Taxonomy" id="202952"/>
    <lineage>
        <taxon>Bacteria</taxon>
        <taxon>Pseudomonadati</taxon>
        <taxon>Pseudomonadota</taxon>
        <taxon>Gammaproteobacteria</taxon>
        <taxon>Moraxellales</taxon>
        <taxon>Moraxellaceae</taxon>
        <taxon>Acinetobacter</taxon>
    </lineage>
</organism>
<dbReference type="EMBL" id="JAVIDA010000026">
    <property type="protein sequence ID" value="MDQ9072811.1"/>
    <property type="molecule type" value="Genomic_DNA"/>
</dbReference>
<feature type="domain" description="N-acetyltransferase" evidence="3">
    <location>
        <begin position="5"/>
        <end position="153"/>
    </location>
</feature>
<evidence type="ECO:0000259" key="3">
    <source>
        <dbReference type="PROSITE" id="PS51186"/>
    </source>
</evidence>
<evidence type="ECO:0000313" key="4">
    <source>
        <dbReference type="EMBL" id="MDQ9072811.1"/>
    </source>
</evidence>